<dbReference type="PANTHER" id="PTHR10996:SF283">
    <property type="entry name" value="GLYOXYLATE_HYDROXYPYRUVATE REDUCTASE B"/>
    <property type="match status" value="1"/>
</dbReference>
<organism evidence="6 7">
    <name type="scientific">Leptospira ognonensis</name>
    <dbReference type="NCBI Taxonomy" id="2484945"/>
    <lineage>
        <taxon>Bacteria</taxon>
        <taxon>Pseudomonadati</taxon>
        <taxon>Spirochaetota</taxon>
        <taxon>Spirochaetia</taxon>
        <taxon>Leptospirales</taxon>
        <taxon>Leptospiraceae</taxon>
        <taxon>Leptospira</taxon>
    </lineage>
</organism>
<reference evidence="6" key="1">
    <citation type="journal article" date="2019" name="PLoS Negl. Trop. Dis.">
        <title>Revisiting the worldwide diversity of Leptospira species in the environment.</title>
        <authorList>
            <person name="Vincent A.T."/>
            <person name="Schiettekatte O."/>
            <person name="Bourhy P."/>
            <person name="Veyrier F.J."/>
            <person name="Picardeau M."/>
        </authorList>
    </citation>
    <scope>NUCLEOTIDE SEQUENCE [LARGE SCALE GENOMIC DNA]</scope>
    <source>
        <strain evidence="6">201702476</strain>
    </source>
</reference>
<keyword evidence="7" id="KW-1185">Reference proteome</keyword>
<dbReference type="GO" id="GO:0005829">
    <property type="term" value="C:cytosol"/>
    <property type="evidence" value="ECO:0007669"/>
    <property type="project" value="TreeGrafter"/>
</dbReference>
<dbReference type="InterPro" id="IPR029753">
    <property type="entry name" value="D-isomer_DH_CS"/>
</dbReference>
<accession>A0A4R9K1Y4</accession>
<dbReference type="InterPro" id="IPR006140">
    <property type="entry name" value="D-isomer_DH_NAD-bd"/>
</dbReference>
<dbReference type="CDD" id="cd12172">
    <property type="entry name" value="PGDH_like_2"/>
    <property type="match status" value="1"/>
</dbReference>
<dbReference type="Pfam" id="PF00389">
    <property type="entry name" value="2-Hacid_dh"/>
    <property type="match status" value="1"/>
</dbReference>
<dbReference type="AlphaFoldDB" id="A0A4R9K1Y4"/>
<keyword evidence="2 3" id="KW-0560">Oxidoreductase</keyword>
<dbReference type="RefSeq" id="WP_135623431.1">
    <property type="nucleotide sequence ID" value="NZ_RQGD01000023.1"/>
</dbReference>
<dbReference type="OrthoDB" id="9805416at2"/>
<dbReference type="SUPFAM" id="SSF52283">
    <property type="entry name" value="Formate/glycerate dehydrogenase catalytic domain-like"/>
    <property type="match status" value="1"/>
</dbReference>
<evidence type="ECO:0000256" key="3">
    <source>
        <dbReference type="RuleBase" id="RU003719"/>
    </source>
</evidence>
<dbReference type="PROSITE" id="PS00065">
    <property type="entry name" value="D_2_HYDROXYACID_DH_1"/>
    <property type="match status" value="1"/>
</dbReference>
<dbReference type="Pfam" id="PF02826">
    <property type="entry name" value="2-Hacid_dh_C"/>
    <property type="match status" value="1"/>
</dbReference>
<feature type="domain" description="D-isomer specific 2-hydroxyacid dehydrogenase NAD-binding" evidence="5">
    <location>
        <begin position="112"/>
        <end position="304"/>
    </location>
</feature>
<dbReference type="PROSITE" id="PS00671">
    <property type="entry name" value="D_2_HYDROXYACID_DH_3"/>
    <property type="match status" value="1"/>
</dbReference>
<evidence type="ECO:0000313" key="6">
    <source>
        <dbReference type="EMBL" id="TGL59742.1"/>
    </source>
</evidence>
<evidence type="ECO:0000313" key="7">
    <source>
        <dbReference type="Proteomes" id="UP000297693"/>
    </source>
</evidence>
<dbReference type="InterPro" id="IPR050223">
    <property type="entry name" value="D-isomer_2-hydroxyacid_DH"/>
</dbReference>
<sequence>MANVFVSTFPFCRTSPRALQILEENGHQVVVNPNGRKMKPNEVAEAAKSFDALIAGTEDLLPLVKESDALKLISRVGVGLDSVPLGLCTERGIAVTYTPDAVSPAVSEMAVCLIVDAMRKLTYADREIRQSKWSRPYGDRIGGASIGILGFGRIGKRVASHLLGYLPKEILVCDLLDQSNEIAELQVLSNQIYHFNAKVGKNWNPTAIKQVSFVELLKSSDAITIHIPLEKENINLFQENIFRSMKNKAVLVNTSRGEIVNETDLLKALQDKVIAAAALDVFEEEPYYGPLKELEQVILTQHMGSCSEDCREAMEKEAAENLVSFFKGQSVKDRVV</sequence>
<dbReference type="InterPro" id="IPR006139">
    <property type="entry name" value="D-isomer_2_OHA_DH_cat_dom"/>
</dbReference>
<dbReference type="InterPro" id="IPR029752">
    <property type="entry name" value="D-isomer_DH_CS1"/>
</dbReference>
<dbReference type="GO" id="GO:0016618">
    <property type="term" value="F:hydroxypyruvate reductase [NAD(P)H] activity"/>
    <property type="evidence" value="ECO:0007669"/>
    <property type="project" value="TreeGrafter"/>
</dbReference>
<dbReference type="Gene3D" id="3.40.50.720">
    <property type="entry name" value="NAD(P)-binding Rossmann-like Domain"/>
    <property type="match status" value="2"/>
</dbReference>
<dbReference type="EMBL" id="RQGD01000023">
    <property type="protein sequence ID" value="TGL59742.1"/>
    <property type="molecule type" value="Genomic_DNA"/>
</dbReference>
<evidence type="ECO:0000256" key="2">
    <source>
        <dbReference type="ARBA" id="ARBA00023002"/>
    </source>
</evidence>
<protein>
    <submittedName>
        <fullName evidence="6">Dehydrogenase</fullName>
    </submittedName>
</protein>
<comment type="similarity">
    <text evidence="1 3">Belongs to the D-isomer specific 2-hydroxyacid dehydrogenase family.</text>
</comment>
<evidence type="ECO:0000256" key="1">
    <source>
        <dbReference type="ARBA" id="ARBA00005854"/>
    </source>
</evidence>
<comment type="caution">
    <text evidence="6">The sequence shown here is derived from an EMBL/GenBank/DDBJ whole genome shotgun (WGS) entry which is preliminary data.</text>
</comment>
<name>A0A4R9K1Y4_9LEPT</name>
<evidence type="ECO:0000259" key="4">
    <source>
        <dbReference type="Pfam" id="PF00389"/>
    </source>
</evidence>
<dbReference type="InterPro" id="IPR036291">
    <property type="entry name" value="NAD(P)-bd_dom_sf"/>
</dbReference>
<dbReference type="GO" id="GO:0030267">
    <property type="term" value="F:glyoxylate reductase (NADPH) activity"/>
    <property type="evidence" value="ECO:0007669"/>
    <property type="project" value="TreeGrafter"/>
</dbReference>
<proteinExistence type="inferred from homology"/>
<evidence type="ECO:0000259" key="5">
    <source>
        <dbReference type="Pfam" id="PF02826"/>
    </source>
</evidence>
<dbReference type="PANTHER" id="PTHR10996">
    <property type="entry name" value="2-HYDROXYACID DEHYDROGENASE-RELATED"/>
    <property type="match status" value="1"/>
</dbReference>
<gene>
    <name evidence="6" type="ORF">EHQ58_08345</name>
</gene>
<feature type="domain" description="D-isomer specific 2-hydroxyacid dehydrogenase catalytic" evidence="4">
    <location>
        <begin position="15"/>
        <end position="335"/>
    </location>
</feature>
<dbReference type="Proteomes" id="UP000297693">
    <property type="component" value="Unassembled WGS sequence"/>
</dbReference>
<dbReference type="SUPFAM" id="SSF51735">
    <property type="entry name" value="NAD(P)-binding Rossmann-fold domains"/>
    <property type="match status" value="1"/>
</dbReference>
<dbReference type="GO" id="GO:0051287">
    <property type="term" value="F:NAD binding"/>
    <property type="evidence" value="ECO:0007669"/>
    <property type="project" value="InterPro"/>
</dbReference>